<name>A0A928VUF9_9CYAN</name>
<accession>A0A928VUF9</accession>
<sequence length="117" mass="13339">MAFALCAEFVKESRAIDLESLAIAWARVELERMENPVSQRIPANRVSFCISFDDESDRIFSSVDFSEQNGSLEAHLFFCGPTPEKLALKNPAYGSRVFFGREKWKGFSMGLYVFRKV</sequence>
<gene>
    <name evidence="1" type="ORF">IQ235_07005</name>
</gene>
<comment type="caution">
    <text evidence="1">The sequence shown here is derived from an EMBL/GenBank/DDBJ whole genome shotgun (WGS) entry which is preliminary data.</text>
</comment>
<reference evidence="1" key="1">
    <citation type="submission" date="2020-10" db="EMBL/GenBank/DDBJ databases">
        <authorList>
            <person name="Castelo-Branco R."/>
            <person name="Eusebio N."/>
            <person name="Adriana R."/>
            <person name="Vieira A."/>
            <person name="Brugerolle De Fraissinette N."/>
            <person name="Rezende De Castro R."/>
            <person name="Schneider M.P."/>
            <person name="Vasconcelos V."/>
            <person name="Leao P.N."/>
        </authorList>
    </citation>
    <scope>NUCLEOTIDE SEQUENCE</scope>
    <source>
        <strain evidence="1">LEGE 11467</strain>
    </source>
</reference>
<dbReference type="AlphaFoldDB" id="A0A928VUF9"/>
<evidence type="ECO:0000313" key="2">
    <source>
        <dbReference type="Proteomes" id="UP000621799"/>
    </source>
</evidence>
<keyword evidence="2" id="KW-1185">Reference proteome</keyword>
<dbReference type="EMBL" id="JADEXN010000093">
    <property type="protein sequence ID" value="MBE9040534.1"/>
    <property type="molecule type" value="Genomic_DNA"/>
</dbReference>
<dbReference type="Proteomes" id="UP000621799">
    <property type="component" value="Unassembled WGS sequence"/>
</dbReference>
<organism evidence="1 2">
    <name type="scientific">Zarconia navalis LEGE 11467</name>
    <dbReference type="NCBI Taxonomy" id="1828826"/>
    <lineage>
        <taxon>Bacteria</taxon>
        <taxon>Bacillati</taxon>
        <taxon>Cyanobacteriota</taxon>
        <taxon>Cyanophyceae</taxon>
        <taxon>Oscillatoriophycideae</taxon>
        <taxon>Oscillatoriales</taxon>
        <taxon>Oscillatoriales incertae sedis</taxon>
        <taxon>Zarconia</taxon>
        <taxon>Zarconia navalis</taxon>
    </lineage>
</organism>
<evidence type="ECO:0000313" key="1">
    <source>
        <dbReference type="EMBL" id="MBE9040534.1"/>
    </source>
</evidence>
<proteinExistence type="predicted"/>
<protein>
    <submittedName>
        <fullName evidence="1">Uncharacterized protein</fullName>
    </submittedName>
</protein>